<keyword evidence="10" id="KW-1185">Reference proteome</keyword>
<feature type="domain" description="Myb-like" evidence="6">
    <location>
        <begin position="183"/>
        <end position="233"/>
    </location>
</feature>
<dbReference type="SMART" id="SM00717">
    <property type="entry name" value="SANT"/>
    <property type="match status" value="5"/>
</dbReference>
<dbReference type="GO" id="GO:0042795">
    <property type="term" value="P:snRNA transcription by RNA polymerase II"/>
    <property type="evidence" value="ECO:0007669"/>
    <property type="project" value="TreeGrafter"/>
</dbReference>
<feature type="domain" description="Myb-like" evidence="6">
    <location>
        <begin position="133"/>
        <end position="177"/>
    </location>
</feature>
<proteinExistence type="predicted"/>
<keyword evidence="5" id="KW-0175">Coiled coil</keyword>
<name>A0A0L0HS71_SPIPD</name>
<feature type="coiled-coil region" evidence="5">
    <location>
        <begin position="355"/>
        <end position="382"/>
    </location>
</feature>
<feature type="domain" description="HTH myb-type" evidence="8">
    <location>
        <begin position="177"/>
        <end position="237"/>
    </location>
</feature>
<dbReference type="GO" id="GO:0019185">
    <property type="term" value="C:snRNA-activating protein complex"/>
    <property type="evidence" value="ECO:0007669"/>
    <property type="project" value="TreeGrafter"/>
</dbReference>
<protein>
    <recommendedName>
        <fullName evidence="11">Myb-like DNA-binding domain-containing protein</fullName>
    </recommendedName>
</protein>
<evidence type="ECO:0000256" key="1">
    <source>
        <dbReference type="ARBA" id="ARBA00023015"/>
    </source>
</evidence>
<dbReference type="InterPro" id="IPR009057">
    <property type="entry name" value="Homeodomain-like_sf"/>
</dbReference>
<dbReference type="Pfam" id="PF13921">
    <property type="entry name" value="Myb_DNA-bind_6"/>
    <property type="match status" value="1"/>
</dbReference>
<dbReference type="PROSITE" id="PS50090">
    <property type="entry name" value="MYB_LIKE"/>
    <property type="match status" value="4"/>
</dbReference>
<dbReference type="Gene3D" id="1.10.10.60">
    <property type="entry name" value="Homeodomain-like"/>
    <property type="match status" value="5"/>
</dbReference>
<dbReference type="InterPro" id="IPR051575">
    <property type="entry name" value="Myb-like_DNA-bd"/>
</dbReference>
<sequence>MIFEREDRSILLFLWIPTMARYVPCKTPDDNMDTEKERNMFGNLKRVDILYKVPTWSGAEKRLLEDSVVRQNKMKYFNRQTGRVEVDQKRLSEEMEDLDWEIIAGYVGTRTAKDCLRQWTVNQHPLIAKNRVFTEDELEKLDRAVAKYKGRNWDEIAAEVGNGRVAIQCLRAYQTRLKPHRGGAWTDEEDAQLRTIVAELRVRPSDHGCWTRVASRMVGRTRKQCRQRWEKISAARVVGPWTQEEDEQLLRAVATHSGNGRGKWTKVAAEVPTREPTQCRERYERCLKPDVKRGPWTTEEYERLRVLAMATLDRRNWAQMAAALGRADSEVKSRYRILEKKGYFNEPPGEEALKYLKLAESKAAVKRERDELEQEVLAKQRRLAPSSAVMATDTDQLQQ</sequence>
<dbReference type="InterPro" id="IPR017884">
    <property type="entry name" value="SANT_dom"/>
</dbReference>
<feature type="domain" description="HTH myb-type" evidence="8">
    <location>
        <begin position="239"/>
        <end position="291"/>
    </location>
</feature>
<evidence type="ECO:0000313" key="9">
    <source>
        <dbReference type="EMBL" id="KND03745.1"/>
    </source>
</evidence>
<keyword evidence="2" id="KW-0238">DNA-binding</keyword>
<evidence type="ECO:0000259" key="6">
    <source>
        <dbReference type="PROSITE" id="PS50090"/>
    </source>
</evidence>
<dbReference type="PROSITE" id="PS51294">
    <property type="entry name" value="HTH_MYB"/>
    <property type="match status" value="3"/>
</dbReference>
<dbReference type="InterPro" id="IPR001005">
    <property type="entry name" value="SANT/Myb"/>
</dbReference>
<dbReference type="GeneID" id="27684886"/>
<dbReference type="PANTHER" id="PTHR46621">
    <property type="entry name" value="SNRNA-ACTIVATING PROTEIN COMPLEX SUBUNIT 4"/>
    <property type="match status" value="1"/>
</dbReference>
<evidence type="ECO:0000256" key="4">
    <source>
        <dbReference type="ARBA" id="ARBA00023242"/>
    </source>
</evidence>
<evidence type="ECO:0000256" key="3">
    <source>
        <dbReference type="ARBA" id="ARBA00023163"/>
    </source>
</evidence>
<feature type="domain" description="Myb-like" evidence="6">
    <location>
        <begin position="288"/>
        <end position="339"/>
    </location>
</feature>
<dbReference type="CDD" id="cd00167">
    <property type="entry name" value="SANT"/>
    <property type="match status" value="4"/>
</dbReference>
<dbReference type="Proteomes" id="UP000053201">
    <property type="component" value="Unassembled WGS sequence"/>
</dbReference>
<dbReference type="EMBL" id="KQ257451">
    <property type="protein sequence ID" value="KND03745.1"/>
    <property type="molecule type" value="Genomic_DNA"/>
</dbReference>
<evidence type="ECO:0000256" key="2">
    <source>
        <dbReference type="ARBA" id="ARBA00023125"/>
    </source>
</evidence>
<dbReference type="RefSeq" id="XP_016611784.1">
    <property type="nucleotide sequence ID" value="XM_016749532.1"/>
</dbReference>
<dbReference type="PROSITE" id="PS51293">
    <property type="entry name" value="SANT"/>
    <property type="match status" value="1"/>
</dbReference>
<reference evidence="9 10" key="1">
    <citation type="submission" date="2009-08" db="EMBL/GenBank/DDBJ databases">
        <title>The Genome Sequence of Spizellomyces punctatus strain DAOM BR117.</title>
        <authorList>
            <consortium name="The Broad Institute Genome Sequencing Platform"/>
            <person name="Russ C."/>
            <person name="Cuomo C."/>
            <person name="Shea T."/>
            <person name="Young S.K."/>
            <person name="Zeng Q."/>
            <person name="Koehrsen M."/>
            <person name="Haas B."/>
            <person name="Borodovsky M."/>
            <person name="Guigo R."/>
            <person name="Alvarado L."/>
            <person name="Berlin A."/>
            <person name="Bochicchio J."/>
            <person name="Borenstein D."/>
            <person name="Chapman S."/>
            <person name="Chen Z."/>
            <person name="Engels R."/>
            <person name="Freedman E."/>
            <person name="Gellesch M."/>
            <person name="Goldberg J."/>
            <person name="Griggs A."/>
            <person name="Gujja S."/>
            <person name="Heiman D."/>
            <person name="Hepburn T."/>
            <person name="Howarth C."/>
            <person name="Jen D."/>
            <person name="Larson L."/>
            <person name="Lewis B."/>
            <person name="Mehta T."/>
            <person name="Park D."/>
            <person name="Pearson M."/>
            <person name="Roberts A."/>
            <person name="Saif S."/>
            <person name="Shenoy N."/>
            <person name="Sisk P."/>
            <person name="Stolte C."/>
            <person name="Sykes S."/>
            <person name="Thomson T."/>
            <person name="Walk T."/>
            <person name="White J."/>
            <person name="Yandava C."/>
            <person name="Burger G."/>
            <person name="Gray M.W."/>
            <person name="Holland P.W.H."/>
            <person name="King N."/>
            <person name="Lang F.B.F."/>
            <person name="Roger A.J."/>
            <person name="Ruiz-Trillo I."/>
            <person name="Lander E."/>
            <person name="Nusbaum C."/>
        </authorList>
    </citation>
    <scope>NUCLEOTIDE SEQUENCE [LARGE SCALE GENOMIC DNA]</scope>
    <source>
        <strain evidence="9 10">DAOM BR117</strain>
    </source>
</reference>
<dbReference type="InterPro" id="IPR017930">
    <property type="entry name" value="Myb_dom"/>
</dbReference>
<gene>
    <name evidence="9" type="ORF">SPPG_01202</name>
</gene>
<dbReference type="VEuPathDB" id="FungiDB:SPPG_01202"/>
<keyword evidence="1" id="KW-0805">Transcription regulation</keyword>
<dbReference type="GO" id="GO:0000978">
    <property type="term" value="F:RNA polymerase II cis-regulatory region sequence-specific DNA binding"/>
    <property type="evidence" value="ECO:0007669"/>
    <property type="project" value="TreeGrafter"/>
</dbReference>
<evidence type="ECO:0000259" key="8">
    <source>
        <dbReference type="PROSITE" id="PS51294"/>
    </source>
</evidence>
<dbReference type="OrthoDB" id="2111693at2759"/>
<dbReference type="GO" id="GO:0042796">
    <property type="term" value="P:snRNA transcription by RNA polymerase III"/>
    <property type="evidence" value="ECO:0007669"/>
    <property type="project" value="TreeGrafter"/>
</dbReference>
<dbReference type="GO" id="GO:0001006">
    <property type="term" value="F:RNA polymerase III type 3 promoter sequence-specific DNA binding"/>
    <property type="evidence" value="ECO:0007669"/>
    <property type="project" value="TreeGrafter"/>
</dbReference>
<evidence type="ECO:0000313" key="10">
    <source>
        <dbReference type="Proteomes" id="UP000053201"/>
    </source>
</evidence>
<dbReference type="AlphaFoldDB" id="A0A0L0HS71"/>
<feature type="domain" description="Myb-like" evidence="6">
    <location>
        <begin position="239"/>
        <end position="287"/>
    </location>
</feature>
<organism evidence="9 10">
    <name type="scientific">Spizellomyces punctatus (strain DAOM BR117)</name>
    <dbReference type="NCBI Taxonomy" id="645134"/>
    <lineage>
        <taxon>Eukaryota</taxon>
        <taxon>Fungi</taxon>
        <taxon>Fungi incertae sedis</taxon>
        <taxon>Chytridiomycota</taxon>
        <taxon>Chytridiomycota incertae sedis</taxon>
        <taxon>Chytridiomycetes</taxon>
        <taxon>Spizellomycetales</taxon>
        <taxon>Spizellomycetaceae</taxon>
        <taxon>Spizellomyces</taxon>
    </lineage>
</organism>
<dbReference type="SUPFAM" id="SSF46689">
    <property type="entry name" value="Homeodomain-like"/>
    <property type="match status" value="4"/>
</dbReference>
<evidence type="ECO:0000259" key="7">
    <source>
        <dbReference type="PROSITE" id="PS51293"/>
    </source>
</evidence>
<evidence type="ECO:0008006" key="11">
    <source>
        <dbReference type="Google" id="ProtNLM"/>
    </source>
</evidence>
<feature type="domain" description="SANT" evidence="7">
    <location>
        <begin position="241"/>
        <end position="291"/>
    </location>
</feature>
<keyword evidence="4" id="KW-0539">Nucleus</keyword>
<accession>A0A0L0HS71</accession>
<dbReference type="Pfam" id="PF00249">
    <property type="entry name" value="Myb_DNA-binding"/>
    <property type="match status" value="2"/>
</dbReference>
<dbReference type="PANTHER" id="PTHR46621:SF1">
    <property type="entry name" value="SNRNA-ACTIVATING PROTEIN COMPLEX SUBUNIT 4"/>
    <property type="match status" value="1"/>
</dbReference>
<feature type="domain" description="HTH myb-type" evidence="8">
    <location>
        <begin position="133"/>
        <end position="169"/>
    </location>
</feature>
<keyword evidence="3" id="KW-0804">Transcription</keyword>
<evidence type="ECO:0000256" key="5">
    <source>
        <dbReference type="SAM" id="Coils"/>
    </source>
</evidence>